<reference evidence="1 2" key="1">
    <citation type="submission" date="2024-03" db="EMBL/GenBank/DDBJ databases">
        <title>Human intestinal bacterial collection.</title>
        <authorList>
            <person name="Pauvert C."/>
            <person name="Hitch T.C.A."/>
            <person name="Clavel T."/>
        </authorList>
    </citation>
    <scope>NUCLEOTIDE SEQUENCE [LARGE SCALE GENOMIC DNA]</scope>
    <source>
        <strain evidence="1 2">CLA-SR-H021</strain>
    </source>
</reference>
<keyword evidence="1" id="KW-0326">Glycosidase</keyword>
<dbReference type="GO" id="GO:0008725">
    <property type="term" value="F:DNA-3-methyladenine glycosylase activity"/>
    <property type="evidence" value="ECO:0007669"/>
    <property type="project" value="UniProtKB-EC"/>
</dbReference>
<sequence length="183" mass="20749">MENSMDGTAGFKTPIGGKGMDEKVRCAWAGDSQIYIDYHDNEWGRPVHDDDRLFEMLILETMQAGLSWITVLKKREAFRKAFDGFKPELVACYDDKKIEELMADEGIIRNRLKINAAISNARAFLAVQARYGSFDRMIWEYVDNTPIVGHCENIKDLPATTALSDRISKDLKKLGFKFVGSTT</sequence>
<dbReference type="InterPro" id="IPR011257">
    <property type="entry name" value="DNA_glycosylase"/>
</dbReference>
<dbReference type="SUPFAM" id="SSF48150">
    <property type="entry name" value="DNA-glycosylase"/>
    <property type="match status" value="1"/>
</dbReference>
<dbReference type="Gene3D" id="1.10.340.30">
    <property type="entry name" value="Hypothetical protein, domain 2"/>
    <property type="match status" value="1"/>
</dbReference>
<dbReference type="InterPro" id="IPR052891">
    <property type="entry name" value="DNA-3mA_glycosylase"/>
</dbReference>
<dbReference type="EMBL" id="JBBMFM010000164">
    <property type="protein sequence ID" value="MEQ2428269.1"/>
    <property type="molecule type" value="Genomic_DNA"/>
</dbReference>
<keyword evidence="1" id="KW-0378">Hydrolase</keyword>
<dbReference type="Pfam" id="PF03352">
    <property type="entry name" value="Adenine_glyco"/>
    <property type="match status" value="1"/>
</dbReference>
<name>A0ABV1DD11_9FIRM</name>
<evidence type="ECO:0000313" key="1">
    <source>
        <dbReference type="EMBL" id="MEQ2428269.1"/>
    </source>
</evidence>
<comment type="caution">
    <text evidence="1">The sequence shown here is derived from an EMBL/GenBank/DDBJ whole genome shotgun (WGS) entry which is preliminary data.</text>
</comment>
<dbReference type="InterPro" id="IPR005019">
    <property type="entry name" value="Adenine_glyco"/>
</dbReference>
<dbReference type="PANTHER" id="PTHR30037:SF4">
    <property type="entry name" value="DNA-3-METHYLADENINE GLYCOSYLASE I"/>
    <property type="match status" value="1"/>
</dbReference>
<dbReference type="RefSeq" id="WP_349118686.1">
    <property type="nucleotide sequence ID" value="NZ_JBBMFM010000164.1"/>
</dbReference>
<gene>
    <name evidence="1" type="ORF">WMQ36_25255</name>
</gene>
<dbReference type="Proteomes" id="UP001454086">
    <property type="component" value="Unassembled WGS sequence"/>
</dbReference>
<protein>
    <submittedName>
        <fullName evidence="1">DNA-3-methyladenine glycosylase I</fullName>
        <ecNumber evidence="1">3.2.2.20</ecNumber>
    </submittedName>
</protein>
<dbReference type="PANTHER" id="PTHR30037">
    <property type="entry name" value="DNA-3-METHYLADENINE GLYCOSYLASE 1"/>
    <property type="match status" value="1"/>
</dbReference>
<dbReference type="EC" id="3.2.2.20" evidence="1"/>
<organism evidence="1 2">
    <name type="scientific">Enterocloster hominis</name>
    <name type="common">ex Hitch et al. 2024</name>
    <dbReference type="NCBI Taxonomy" id="1917870"/>
    <lineage>
        <taxon>Bacteria</taxon>
        <taxon>Bacillati</taxon>
        <taxon>Bacillota</taxon>
        <taxon>Clostridia</taxon>
        <taxon>Lachnospirales</taxon>
        <taxon>Lachnospiraceae</taxon>
        <taxon>Enterocloster</taxon>
    </lineage>
</organism>
<feature type="non-terminal residue" evidence="1">
    <location>
        <position position="183"/>
    </location>
</feature>
<keyword evidence="2" id="KW-1185">Reference proteome</keyword>
<accession>A0ABV1DD11</accession>
<evidence type="ECO:0000313" key="2">
    <source>
        <dbReference type="Proteomes" id="UP001454086"/>
    </source>
</evidence>
<proteinExistence type="predicted"/>